<accession>A0A1H6W126</accession>
<keyword evidence="1" id="KW-1277">Toxin-antitoxin system</keyword>
<dbReference type="RefSeq" id="WP_038985847.1">
    <property type="nucleotide sequence ID" value="NZ_FNYS01000011.1"/>
</dbReference>
<name>A0A1H6W126_9FLAO</name>
<dbReference type="AlphaFoldDB" id="A0A1H6W126"/>
<dbReference type="Proteomes" id="UP000183077">
    <property type="component" value="Unassembled WGS sequence"/>
</dbReference>
<evidence type="ECO:0000256" key="1">
    <source>
        <dbReference type="ARBA" id="ARBA00022649"/>
    </source>
</evidence>
<dbReference type="GO" id="GO:0016747">
    <property type="term" value="F:acyltransferase activity, transferring groups other than amino-acyl groups"/>
    <property type="evidence" value="ECO:0007669"/>
    <property type="project" value="InterPro"/>
</dbReference>
<evidence type="ECO:0000313" key="5">
    <source>
        <dbReference type="Proteomes" id="UP000183077"/>
    </source>
</evidence>
<gene>
    <name evidence="4" type="ORF">SAMN04488018_11156</name>
</gene>
<dbReference type="PANTHER" id="PTHR36449">
    <property type="entry name" value="ACETYLTRANSFERASE-RELATED"/>
    <property type="match status" value="1"/>
</dbReference>
<dbReference type="SUPFAM" id="SSF55729">
    <property type="entry name" value="Acyl-CoA N-acyltransferases (Nat)"/>
    <property type="match status" value="1"/>
</dbReference>
<reference evidence="4 5" key="1">
    <citation type="submission" date="2016-10" db="EMBL/GenBank/DDBJ databases">
        <authorList>
            <person name="de Groot N.N."/>
        </authorList>
    </citation>
    <scope>NUCLEOTIDE SEQUENCE [LARGE SCALE GENOMIC DNA]</scope>
    <source>
        <strain evidence="4 5">DSM 23048</strain>
    </source>
</reference>
<dbReference type="GeneID" id="82257583"/>
<dbReference type="EMBL" id="FNYS01000011">
    <property type="protein sequence ID" value="SEJ07747.1"/>
    <property type="molecule type" value="Genomic_DNA"/>
</dbReference>
<dbReference type="OrthoDB" id="9801191at2"/>
<evidence type="ECO:0000256" key="2">
    <source>
        <dbReference type="ARBA" id="ARBA00022679"/>
    </source>
</evidence>
<sequence>MVLSDFRLVSLDETTRVDSFDCLDEDLNDFLQNDSLNYQKEKITNTYLFLDKDEVVAFFALSSDCLNDLGYENSIWNKLHRNIKLPNSKRIRQYPAIKITRLGIDKKYQGKGLSHQLLDFIKVWTFIEYKPACRLLILDAYNQPKQIEMYRKNDFVFLLNSDINDKHRFMYFDLMRLED</sequence>
<evidence type="ECO:0000313" key="4">
    <source>
        <dbReference type="EMBL" id="SEJ07747.1"/>
    </source>
</evidence>
<keyword evidence="3" id="KW-0012">Acyltransferase</keyword>
<dbReference type="Gene3D" id="3.40.630.30">
    <property type="match status" value="1"/>
</dbReference>
<proteinExistence type="predicted"/>
<dbReference type="InterPro" id="IPR016181">
    <property type="entry name" value="Acyl_CoA_acyltransferase"/>
</dbReference>
<keyword evidence="2 4" id="KW-0808">Transferase</keyword>
<organism evidence="4 5">
    <name type="scientific">Myroides marinus</name>
    <dbReference type="NCBI Taxonomy" id="703342"/>
    <lineage>
        <taxon>Bacteria</taxon>
        <taxon>Pseudomonadati</taxon>
        <taxon>Bacteroidota</taxon>
        <taxon>Flavobacteriia</taxon>
        <taxon>Flavobacteriales</taxon>
        <taxon>Flavobacteriaceae</taxon>
        <taxon>Myroides</taxon>
    </lineage>
</organism>
<protein>
    <submittedName>
        <fullName evidence="4">Acetyltransferase (GNAT) domain-containing protein</fullName>
    </submittedName>
</protein>
<evidence type="ECO:0000256" key="3">
    <source>
        <dbReference type="ARBA" id="ARBA00023315"/>
    </source>
</evidence>
<dbReference type="PANTHER" id="PTHR36449:SF1">
    <property type="entry name" value="ACETYLTRANSFERASE"/>
    <property type="match status" value="1"/>
</dbReference>